<protein>
    <submittedName>
        <fullName evidence="1">Uncharacterized protein</fullName>
    </submittedName>
</protein>
<reference evidence="1" key="1">
    <citation type="submission" date="2023-06" db="EMBL/GenBank/DDBJ databases">
        <title>Genome-scale phylogeny and comparative genomics of the fungal order Sordariales.</title>
        <authorList>
            <consortium name="Lawrence Berkeley National Laboratory"/>
            <person name="Hensen N."/>
            <person name="Bonometti L."/>
            <person name="Westerberg I."/>
            <person name="Brannstrom I.O."/>
            <person name="Guillou S."/>
            <person name="Cros-Aarteil S."/>
            <person name="Calhoun S."/>
            <person name="Haridas S."/>
            <person name="Kuo A."/>
            <person name="Mondo S."/>
            <person name="Pangilinan J."/>
            <person name="Riley R."/>
            <person name="Labutti K."/>
            <person name="Andreopoulos B."/>
            <person name="Lipzen A."/>
            <person name="Chen C."/>
            <person name="Yanf M."/>
            <person name="Daum C."/>
            <person name="Ng V."/>
            <person name="Clum A."/>
            <person name="Steindorff A."/>
            <person name="Ohm R."/>
            <person name="Martin F."/>
            <person name="Silar P."/>
            <person name="Natvig D."/>
            <person name="Lalanne C."/>
            <person name="Gautier V."/>
            <person name="Ament-Velasquez S.L."/>
            <person name="Kruys A."/>
            <person name="Hutchinson M.I."/>
            <person name="Powell A.J."/>
            <person name="Barry K."/>
            <person name="Miller A.N."/>
            <person name="Grigoriev I.V."/>
            <person name="Debuchy R."/>
            <person name="Gladieux P."/>
            <person name="Thoren M.H."/>
            <person name="Johannesson H."/>
        </authorList>
    </citation>
    <scope>NUCLEOTIDE SEQUENCE</scope>
    <source>
        <strain evidence="1">SMH4607-1</strain>
    </source>
</reference>
<dbReference type="EMBL" id="JAUKUA010000001">
    <property type="protein sequence ID" value="KAK0730315.1"/>
    <property type="molecule type" value="Genomic_DNA"/>
</dbReference>
<sequence>MGARLTGDFECPPLHFALHLFFLLPSSGTLPCAVPIPSPSRRRPQHQFTAAGLFSPFLFYYRARRHLARWEFEVRAEIEIVTRPNRFAPRKNIVTSGVRYIFPLSTSTT</sequence>
<dbReference type="Proteomes" id="UP001172102">
    <property type="component" value="Unassembled WGS sequence"/>
</dbReference>
<organism evidence="1 2">
    <name type="scientific">Lasiosphaeris hirsuta</name>
    <dbReference type="NCBI Taxonomy" id="260670"/>
    <lineage>
        <taxon>Eukaryota</taxon>
        <taxon>Fungi</taxon>
        <taxon>Dikarya</taxon>
        <taxon>Ascomycota</taxon>
        <taxon>Pezizomycotina</taxon>
        <taxon>Sordariomycetes</taxon>
        <taxon>Sordariomycetidae</taxon>
        <taxon>Sordariales</taxon>
        <taxon>Lasiosphaeriaceae</taxon>
        <taxon>Lasiosphaeris</taxon>
    </lineage>
</organism>
<keyword evidence="2" id="KW-1185">Reference proteome</keyword>
<accession>A0AA40B9W6</accession>
<comment type="caution">
    <text evidence="1">The sequence shown here is derived from an EMBL/GenBank/DDBJ whole genome shotgun (WGS) entry which is preliminary data.</text>
</comment>
<proteinExistence type="predicted"/>
<gene>
    <name evidence="1" type="ORF">B0H67DRAFT_561276</name>
</gene>
<name>A0AA40B9W6_9PEZI</name>
<dbReference type="AlphaFoldDB" id="A0AA40B9W6"/>
<evidence type="ECO:0000313" key="2">
    <source>
        <dbReference type="Proteomes" id="UP001172102"/>
    </source>
</evidence>
<evidence type="ECO:0000313" key="1">
    <source>
        <dbReference type="EMBL" id="KAK0730315.1"/>
    </source>
</evidence>